<evidence type="ECO:0000313" key="5">
    <source>
        <dbReference type="Proteomes" id="UP001141806"/>
    </source>
</evidence>
<gene>
    <name evidence="4" type="ORF">NE237_020875</name>
</gene>
<dbReference type="Pfam" id="PF14008">
    <property type="entry name" value="Metallophos_C"/>
    <property type="match status" value="1"/>
</dbReference>
<dbReference type="PANTHER" id="PTHR45778:SF16">
    <property type="entry name" value="INACTIVE PURPLE ACID PHOSPHATASE 1-RELATED"/>
    <property type="match status" value="1"/>
</dbReference>
<dbReference type="PANTHER" id="PTHR45778">
    <property type="entry name" value="PURPLE ACID PHOSPHATASE-RELATED"/>
    <property type="match status" value="1"/>
</dbReference>
<accession>A0A9Q0K3V1</accession>
<reference evidence="4" key="1">
    <citation type="journal article" date="2023" name="Plant J.">
        <title>The genome of the king protea, Protea cynaroides.</title>
        <authorList>
            <person name="Chang J."/>
            <person name="Duong T.A."/>
            <person name="Schoeman C."/>
            <person name="Ma X."/>
            <person name="Roodt D."/>
            <person name="Barker N."/>
            <person name="Li Z."/>
            <person name="Van de Peer Y."/>
            <person name="Mizrachi E."/>
        </authorList>
    </citation>
    <scope>NUCLEOTIDE SEQUENCE</scope>
    <source>
        <tissue evidence="4">Young leaves</tissue>
    </source>
</reference>
<dbReference type="Gene3D" id="3.60.21.10">
    <property type="match status" value="2"/>
</dbReference>
<proteinExistence type="predicted"/>
<dbReference type="OrthoDB" id="45007at2759"/>
<evidence type="ECO:0000259" key="3">
    <source>
        <dbReference type="Pfam" id="PF17808"/>
    </source>
</evidence>
<feature type="transmembrane region" description="Helical" evidence="1">
    <location>
        <begin position="56"/>
        <end position="73"/>
    </location>
</feature>
<evidence type="ECO:0000259" key="2">
    <source>
        <dbReference type="Pfam" id="PF14008"/>
    </source>
</evidence>
<dbReference type="InterPro" id="IPR029052">
    <property type="entry name" value="Metallo-depent_PP-like"/>
</dbReference>
<keyword evidence="1" id="KW-0812">Transmembrane</keyword>
<sequence>MILAHGEPKSKLCSDYSVLAYTDAIQFLECLRVSIGIPSDLFLSVDCLQKMSIMRINGLLLLVTLLGLAMYGVESGNHQPLARIVIHKARINALEASAFVTASPTLLGLGYQYVNYSTADYIKTVNGTLSFLMINQRADFAFALFSGGLYTPKLIAMSNTIAFAYPNAPLYPRLVQGMIWNEPNSGSFYRNSDSGGECGVLAKTMFYVPTTNKDNFWYSTDYGMFQFCVADNEHDWRPGTPQCIFLENCLASVDRHRQPRLIFIAHKVLGYTSSYLTQGTSGEPMGRDSLQQLWQKYKGPVGNQWETNGKGQPSTALAEVQGRPGFLGLDGHVHNYKRTCPVYESICTMTKTKFFQGSLNGTIHVVAGGAGQSLSPFGPVNTTWSVSKDYDWGFVKLTAFNHTTMLMTPSLSSGTIRPGSLYF</sequence>
<keyword evidence="1" id="KW-0472">Membrane</keyword>
<dbReference type="Proteomes" id="UP001141806">
    <property type="component" value="Unassembled WGS sequence"/>
</dbReference>
<keyword evidence="5" id="KW-1185">Reference proteome</keyword>
<dbReference type="InterPro" id="IPR025733">
    <property type="entry name" value="PAPs_C"/>
</dbReference>
<dbReference type="InterPro" id="IPR040974">
    <property type="entry name" value="Fn3_PAP"/>
</dbReference>
<dbReference type="SUPFAM" id="SSF56300">
    <property type="entry name" value="Metallo-dependent phosphatases"/>
    <property type="match status" value="1"/>
</dbReference>
<comment type="caution">
    <text evidence="4">The sequence shown here is derived from an EMBL/GenBank/DDBJ whole genome shotgun (WGS) entry which is preliminary data.</text>
</comment>
<dbReference type="EMBL" id="JAMYWD010000009">
    <property type="protein sequence ID" value="KAJ4960965.1"/>
    <property type="molecule type" value="Genomic_DNA"/>
</dbReference>
<evidence type="ECO:0000256" key="1">
    <source>
        <dbReference type="SAM" id="Phobius"/>
    </source>
</evidence>
<dbReference type="AlphaFoldDB" id="A0A9Q0K3V1"/>
<organism evidence="4 5">
    <name type="scientific">Protea cynaroides</name>
    <dbReference type="NCBI Taxonomy" id="273540"/>
    <lineage>
        <taxon>Eukaryota</taxon>
        <taxon>Viridiplantae</taxon>
        <taxon>Streptophyta</taxon>
        <taxon>Embryophyta</taxon>
        <taxon>Tracheophyta</taxon>
        <taxon>Spermatophyta</taxon>
        <taxon>Magnoliopsida</taxon>
        <taxon>Proteales</taxon>
        <taxon>Proteaceae</taxon>
        <taxon>Protea</taxon>
    </lineage>
</organism>
<dbReference type="Pfam" id="PF17808">
    <property type="entry name" value="fn3_PAP"/>
    <property type="match status" value="1"/>
</dbReference>
<protein>
    <submittedName>
        <fullName evidence="4">Uncharacterized protein</fullName>
    </submittedName>
</protein>
<feature type="domain" description="Purple acid phosphatase Fn3-like" evidence="3">
    <location>
        <begin position="109"/>
        <end position="164"/>
    </location>
</feature>
<name>A0A9Q0K3V1_9MAGN</name>
<feature type="domain" description="Purple acid phosphatase C-terminal" evidence="2">
    <location>
        <begin position="361"/>
        <end position="408"/>
    </location>
</feature>
<keyword evidence="1" id="KW-1133">Transmembrane helix</keyword>
<evidence type="ECO:0000313" key="4">
    <source>
        <dbReference type="EMBL" id="KAJ4960965.1"/>
    </source>
</evidence>